<dbReference type="CDD" id="cd21677">
    <property type="entry name" value="SMP_SYT"/>
    <property type="match status" value="1"/>
</dbReference>
<feature type="compositionally biased region" description="Basic and acidic residues" evidence="12">
    <location>
        <begin position="668"/>
        <end position="682"/>
    </location>
</feature>
<feature type="compositionally biased region" description="Acidic residues" evidence="12">
    <location>
        <begin position="657"/>
        <end position="667"/>
    </location>
</feature>
<comment type="similarity">
    <text evidence="2">Belongs to the synaptotagmin family.</text>
</comment>
<dbReference type="CDD" id="cd00030">
    <property type="entry name" value="C2"/>
    <property type="match status" value="2"/>
</dbReference>
<evidence type="ECO:0000256" key="2">
    <source>
        <dbReference type="ARBA" id="ARBA00006996"/>
    </source>
</evidence>
<evidence type="ECO:0000256" key="6">
    <source>
        <dbReference type="ARBA" id="ARBA00022737"/>
    </source>
</evidence>
<keyword evidence="11" id="KW-0472">Membrane</keyword>
<evidence type="ECO:0000313" key="16">
    <source>
        <dbReference type="Proteomes" id="UP001314263"/>
    </source>
</evidence>
<feature type="domain" description="C2" evidence="13">
    <location>
        <begin position="495"/>
        <end position="626"/>
    </location>
</feature>
<dbReference type="InterPro" id="IPR039010">
    <property type="entry name" value="Synaptotagmin_SMP"/>
</dbReference>
<sequence>MAGLIVSAIGLGLGAVGGISVGSILFPGRLPVKDYTQYSLEADEDENVPLPPAPKDGNVSGKPREFLNYAPSWAKHPDYDRVLWMNTTLKIMWPYYNQAIGQQVLEQTGPIIAEQLKPYPFIQAVDIEVLDLGEQPPAIGGAKSYATSNDEAVLEAPVMWGGDARVRVAVRVKLGGFVLYLPVEVRDLQIRGLARITLAPLVDTLPCMGAVQISLLEDPYIDFSISLFGSLDLMLLPGLKDAVNLVAKKVLGDLLCYPNRMAFDIMPGGGKAPKPKGLLVVKVKAVTNIKGGGDLFSKVDPFVEMSVRDGRALRTKTIWNNKDPVFNQVLSFVVDDPEHQSITAMVKDDDMHAFAKAMGIALVSLKGAEYMEQPRKICQVSLPMYKPEAHGQLLKLAKVGTGAGNAVKSMTGMIMPGNRKEEKAARKSSDHQDNKAAKDLDSEMRADPERMKKAIVATLECDIQYCPFKSSGEAAQRKQAPSSEQKAPGRKLMRRATKSIITFQHKGVLTVSVISASNLTTPEEKGDVDPYVELALFDPASKETRRQETSHLQNEPNPKWGEKFDFAMVSAPSILTVTVWDKIGWMEGRLSVKGLTGRKETKQKIGTLKLNVSDVVRNGKMRDSWALQDTQKGDIAIKMTWTSVELDADSDIKGEKEIDEADMEDGGDDRAPTHNGHRGKEE</sequence>
<dbReference type="Gene3D" id="2.60.40.150">
    <property type="entry name" value="C2 domain"/>
    <property type="match status" value="2"/>
</dbReference>
<evidence type="ECO:0000256" key="8">
    <source>
        <dbReference type="ARBA" id="ARBA00022989"/>
    </source>
</evidence>
<dbReference type="InterPro" id="IPR000008">
    <property type="entry name" value="C2_dom"/>
</dbReference>
<evidence type="ECO:0000256" key="9">
    <source>
        <dbReference type="ARBA" id="ARBA00023055"/>
    </source>
</evidence>
<protein>
    <submittedName>
        <fullName evidence="15">Uncharacterized protein</fullName>
    </submittedName>
</protein>
<name>A0AAV1HUF1_9CHLO</name>
<evidence type="ECO:0000256" key="10">
    <source>
        <dbReference type="ARBA" id="ARBA00023121"/>
    </source>
</evidence>
<evidence type="ECO:0000259" key="13">
    <source>
        <dbReference type="PROSITE" id="PS50004"/>
    </source>
</evidence>
<dbReference type="Proteomes" id="UP001314263">
    <property type="component" value="Unassembled WGS sequence"/>
</dbReference>
<proteinExistence type="inferred from homology"/>
<feature type="domain" description="C2" evidence="13">
    <location>
        <begin position="257"/>
        <end position="378"/>
    </location>
</feature>
<dbReference type="GO" id="GO:0046872">
    <property type="term" value="F:metal ion binding"/>
    <property type="evidence" value="ECO:0007669"/>
    <property type="project" value="UniProtKB-KW"/>
</dbReference>
<dbReference type="AlphaFoldDB" id="A0AAV1HUF1"/>
<dbReference type="GO" id="GO:0008289">
    <property type="term" value="F:lipid binding"/>
    <property type="evidence" value="ECO:0007669"/>
    <property type="project" value="UniProtKB-KW"/>
</dbReference>
<evidence type="ECO:0000256" key="3">
    <source>
        <dbReference type="ARBA" id="ARBA00022448"/>
    </source>
</evidence>
<dbReference type="Pfam" id="PF00168">
    <property type="entry name" value="C2"/>
    <property type="match status" value="2"/>
</dbReference>
<gene>
    <name evidence="15" type="ORF">CVIRNUC_000887</name>
</gene>
<evidence type="ECO:0000256" key="11">
    <source>
        <dbReference type="ARBA" id="ARBA00023136"/>
    </source>
</evidence>
<feature type="compositionally biased region" description="Basic and acidic residues" evidence="12">
    <location>
        <begin position="418"/>
        <end position="446"/>
    </location>
</feature>
<feature type="region of interest" description="Disordered" evidence="12">
    <location>
        <begin position="472"/>
        <end position="491"/>
    </location>
</feature>
<dbReference type="PANTHER" id="PTHR10774:SF190">
    <property type="entry name" value="C2 CALCIUM_LIPID-BINDING ENDONUCLEASE_EXONUCLEASE_PHOSPHATASE-RELATED"/>
    <property type="match status" value="1"/>
</dbReference>
<keyword evidence="10" id="KW-0446">Lipid-binding</keyword>
<reference evidence="15 16" key="1">
    <citation type="submission" date="2023-10" db="EMBL/GenBank/DDBJ databases">
        <authorList>
            <person name="Maclean D."/>
            <person name="Macfadyen A."/>
        </authorList>
    </citation>
    <scope>NUCLEOTIDE SEQUENCE [LARGE SCALE GENOMIC DNA]</scope>
</reference>
<comment type="subcellular location">
    <subcellularLocation>
        <location evidence="1">Membrane</location>
        <topology evidence="1">Single-pass membrane protein</topology>
    </subcellularLocation>
</comment>
<accession>A0AAV1HUF1</accession>
<dbReference type="InterPro" id="IPR031468">
    <property type="entry name" value="SMP_LBD"/>
</dbReference>
<feature type="region of interest" description="Disordered" evidence="12">
    <location>
        <begin position="414"/>
        <end position="446"/>
    </location>
</feature>
<dbReference type="EMBL" id="CAUYUE010000001">
    <property type="protein sequence ID" value="CAK0737289.1"/>
    <property type="molecule type" value="Genomic_DNA"/>
</dbReference>
<dbReference type="PROSITE" id="PS50004">
    <property type="entry name" value="C2"/>
    <property type="match status" value="2"/>
</dbReference>
<dbReference type="Pfam" id="PF17047">
    <property type="entry name" value="SMP_LBD"/>
    <property type="match status" value="1"/>
</dbReference>
<evidence type="ECO:0000256" key="5">
    <source>
        <dbReference type="ARBA" id="ARBA00022723"/>
    </source>
</evidence>
<evidence type="ECO:0000259" key="14">
    <source>
        <dbReference type="PROSITE" id="PS51847"/>
    </source>
</evidence>
<feature type="region of interest" description="Disordered" evidence="12">
    <location>
        <begin position="648"/>
        <end position="682"/>
    </location>
</feature>
<dbReference type="InterPro" id="IPR035892">
    <property type="entry name" value="C2_domain_sf"/>
</dbReference>
<keyword evidence="5" id="KW-0479">Metal-binding</keyword>
<keyword evidence="7" id="KW-0106">Calcium</keyword>
<evidence type="ECO:0000256" key="4">
    <source>
        <dbReference type="ARBA" id="ARBA00022692"/>
    </source>
</evidence>
<feature type="domain" description="SMP-LTD" evidence="14">
    <location>
        <begin position="78"/>
        <end position="266"/>
    </location>
</feature>
<dbReference type="GO" id="GO:0005783">
    <property type="term" value="C:endoplasmic reticulum"/>
    <property type="evidence" value="ECO:0007669"/>
    <property type="project" value="TreeGrafter"/>
</dbReference>
<keyword evidence="6" id="KW-0677">Repeat</keyword>
<dbReference type="PROSITE" id="PS51847">
    <property type="entry name" value="SMP"/>
    <property type="match status" value="1"/>
</dbReference>
<comment type="caution">
    <text evidence="15">The sequence shown here is derived from an EMBL/GenBank/DDBJ whole genome shotgun (WGS) entry which is preliminary data.</text>
</comment>
<dbReference type="SUPFAM" id="SSF49562">
    <property type="entry name" value="C2 domain (Calcium/lipid-binding domain, CaLB)"/>
    <property type="match status" value="2"/>
</dbReference>
<evidence type="ECO:0000256" key="7">
    <source>
        <dbReference type="ARBA" id="ARBA00022837"/>
    </source>
</evidence>
<keyword evidence="9" id="KW-0445">Lipid transport</keyword>
<dbReference type="SMART" id="SM00239">
    <property type="entry name" value="C2"/>
    <property type="match status" value="2"/>
</dbReference>
<dbReference type="InterPro" id="IPR045050">
    <property type="entry name" value="Synaptotagmin_plant"/>
</dbReference>
<keyword evidence="8" id="KW-1133">Transmembrane helix</keyword>
<keyword evidence="16" id="KW-1185">Reference proteome</keyword>
<dbReference type="PANTHER" id="PTHR10774">
    <property type="entry name" value="EXTENDED SYNAPTOTAGMIN-RELATED"/>
    <property type="match status" value="1"/>
</dbReference>
<organism evidence="15 16">
    <name type="scientific">Coccomyxa viridis</name>
    <dbReference type="NCBI Taxonomy" id="1274662"/>
    <lineage>
        <taxon>Eukaryota</taxon>
        <taxon>Viridiplantae</taxon>
        <taxon>Chlorophyta</taxon>
        <taxon>core chlorophytes</taxon>
        <taxon>Trebouxiophyceae</taxon>
        <taxon>Trebouxiophyceae incertae sedis</taxon>
        <taxon>Coccomyxaceae</taxon>
        <taxon>Coccomyxa</taxon>
    </lineage>
</organism>
<evidence type="ECO:0000313" key="15">
    <source>
        <dbReference type="EMBL" id="CAK0737289.1"/>
    </source>
</evidence>
<evidence type="ECO:0000256" key="12">
    <source>
        <dbReference type="SAM" id="MobiDB-lite"/>
    </source>
</evidence>
<evidence type="ECO:0000256" key="1">
    <source>
        <dbReference type="ARBA" id="ARBA00004167"/>
    </source>
</evidence>
<dbReference type="GO" id="GO:0006869">
    <property type="term" value="P:lipid transport"/>
    <property type="evidence" value="ECO:0007669"/>
    <property type="project" value="UniProtKB-KW"/>
</dbReference>
<keyword evidence="3" id="KW-0813">Transport</keyword>
<dbReference type="GO" id="GO:0016020">
    <property type="term" value="C:membrane"/>
    <property type="evidence" value="ECO:0007669"/>
    <property type="project" value="UniProtKB-SubCell"/>
</dbReference>
<keyword evidence="4" id="KW-0812">Transmembrane</keyword>